<gene>
    <name evidence="6" type="ORF">PHATRDRAFT_47398</name>
</gene>
<dbReference type="PANTHER" id="PTHR31531">
    <property type="entry name" value="E3 UBIQUITIN-PROTEIN LIGASE E3D FAMILY MEMBER"/>
    <property type="match status" value="1"/>
</dbReference>
<dbReference type="HOGENOM" id="CLU_437130_0_0_1"/>
<dbReference type="InterPro" id="IPR002893">
    <property type="entry name" value="Znf_MYND"/>
</dbReference>
<dbReference type="EMBL" id="CM000615">
    <property type="protein sequence ID" value="EEC46960.1"/>
    <property type="molecule type" value="Genomic_DNA"/>
</dbReference>
<reference evidence="7" key="2">
    <citation type="submission" date="2008-08" db="EMBL/GenBank/DDBJ databases">
        <authorList>
            <consortium name="Diatom Consortium"/>
            <person name="Grigoriev I."/>
            <person name="Grimwood J."/>
            <person name="Kuo A."/>
            <person name="Otillar R.P."/>
            <person name="Salamov A."/>
            <person name="Detter J.C."/>
            <person name="Lindquist E."/>
            <person name="Shapiro H."/>
            <person name="Lucas S."/>
            <person name="Glavina del Rio T."/>
            <person name="Pitluck S."/>
            <person name="Rokhsar D."/>
            <person name="Bowler C."/>
        </authorList>
    </citation>
    <scope>GENOME REANNOTATION</scope>
    <source>
        <strain evidence="7">CCAP 1055/1</strain>
    </source>
</reference>
<protein>
    <recommendedName>
        <fullName evidence="5">MYND-type domain-containing protein</fullName>
    </recommendedName>
</protein>
<dbReference type="GO" id="GO:0005634">
    <property type="term" value="C:nucleus"/>
    <property type="evidence" value="ECO:0007669"/>
    <property type="project" value="TreeGrafter"/>
</dbReference>
<dbReference type="GeneID" id="7202441"/>
<proteinExistence type="predicted"/>
<evidence type="ECO:0000256" key="2">
    <source>
        <dbReference type="ARBA" id="ARBA00022771"/>
    </source>
</evidence>
<dbReference type="GO" id="GO:0043161">
    <property type="term" value="P:proteasome-mediated ubiquitin-dependent protein catabolic process"/>
    <property type="evidence" value="ECO:0007669"/>
    <property type="project" value="TreeGrafter"/>
</dbReference>
<feature type="domain" description="MYND-type" evidence="5">
    <location>
        <begin position="10"/>
        <end position="49"/>
    </location>
</feature>
<evidence type="ECO:0000256" key="4">
    <source>
        <dbReference type="PROSITE-ProRule" id="PRU00134"/>
    </source>
</evidence>
<keyword evidence="2 4" id="KW-0863">Zinc-finger</keyword>
<dbReference type="GO" id="GO:0051865">
    <property type="term" value="P:protein autoubiquitination"/>
    <property type="evidence" value="ECO:0007669"/>
    <property type="project" value="TreeGrafter"/>
</dbReference>
<dbReference type="GO" id="GO:0031624">
    <property type="term" value="F:ubiquitin conjugating enzyme binding"/>
    <property type="evidence" value="ECO:0007669"/>
    <property type="project" value="TreeGrafter"/>
</dbReference>
<organism evidence="6 7">
    <name type="scientific">Phaeodactylum tricornutum (strain CCAP 1055/1)</name>
    <dbReference type="NCBI Taxonomy" id="556484"/>
    <lineage>
        <taxon>Eukaryota</taxon>
        <taxon>Sar</taxon>
        <taxon>Stramenopiles</taxon>
        <taxon>Ochrophyta</taxon>
        <taxon>Bacillariophyta</taxon>
        <taxon>Bacillariophyceae</taxon>
        <taxon>Bacillariophycidae</taxon>
        <taxon>Naviculales</taxon>
        <taxon>Phaeodactylaceae</taxon>
        <taxon>Phaeodactylum</taxon>
    </lineage>
</organism>
<dbReference type="Gene3D" id="6.10.140.2220">
    <property type="match status" value="1"/>
</dbReference>
<dbReference type="GO" id="GO:0005829">
    <property type="term" value="C:cytosol"/>
    <property type="evidence" value="ECO:0007669"/>
    <property type="project" value="TreeGrafter"/>
</dbReference>
<dbReference type="GO" id="GO:0061630">
    <property type="term" value="F:ubiquitin protein ligase activity"/>
    <property type="evidence" value="ECO:0007669"/>
    <property type="project" value="TreeGrafter"/>
</dbReference>
<dbReference type="Pfam" id="PF09814">
    <property type="entry name" value="HECT_2"/>
    <property type="match status" value="1"/>
</dbReference>
<name>B7G390_PHATC</name>
<evidence type="ECO:0000256" key="3">
    <source>
        <dbReference type="ARBA" id="ARBA00022833"/>
    </source>
</evidence>
<reference evidence="6 7" key="1">
    <citation type="journal article" date="2008" name="Nature">
        <title>The Phaeodactylum genome reveals the evolutionary history of diatom genomes.</title>
        <authorList>
            <person name="Bowler C."/>
            <person name="Allen A.E."/>
            <person name="Badger J.H."/>
            <person name="Grimwood J."/>
            <person name="Jabbari K."/>
            <person name="Kuo A."/>
            <person name="Maheswari U."/>
            <person name="Martens C."/>
            <person name="Maumus F."/>
            <person name="Otillar R.P."/>
            <person name="Rayko E."/>
            <person name="Salamov A."/>
            <person name="Vandepoele K."/>
            <person name="Beszteri B."/>
            <person name="Gruber A."/>
            <person name="Heijde M."/>
            <person name="Katinka M."/>
            <person name="Mock T."/>
            <person name="Valentin K."/>
            <person name="Verret F."/>
            <person name="Berges J.A."/>
            <person name="Brownlee C."/>
            <person name="Cadoret J.P."/>
            <person name="Chiovitti A."/>
            <person name="Choi C.J."/>
            <person name="Coesel S."/>
            <person name="De Martino A."/>
            <person name="Detter J.C."/>
            <person name="Durkin C."/>
            <person name="Falciatore A."/>
            <person name="Fournet J."/>
            <person name="Haruta M."/>
            <person name="Huysman M.J."/>
            <person name="Jenkins B.D."/>
            <person name="Jiroutova K."/>
            <person name="Jorgensen R.E."/>
            <person name="Joubert Y."/>
            <person name="Kaplan A."/>
            <person name="Kroger N."/>
            <person name="Kroth P.G."/>
            <person name="La Roche J."/>
            <person name="Lindquist E."/>
            <person name="Lommer M."/>
            <person name="Martin-Jezequel V."/>
            <person name="Lopez P.J."/>
            <person name="Lucas S."/>
            <person name="Mangogna M."/>
            <person name="McGinnis K."/>
            <person name="Medlin L.K."/>
            <person name="Montsant A."/>
            <person name="Oudot-Le Secq M.P."/>
            <person name="Napoli C."/>
            <person name="Obornik M."/>
            <person name="Parker M.S."/>
            <person name="Petit J.L."/>
            <person name="Porcel B.M."/>
            <person name="Poulsen N."/>
            <person name="Robison M."/>
            <person name="Rychlewski L."/>
            <person name="Rynearson T.A."/>
            <person name="Schmutz J."/>
            <person name="Shapiro H."/>
            <person name="Siaut M."/>
            <person name="Stanley M."/>
            <person name="Sussman M.R."/>
            <person name="Taylor A.R."/>
            <person name="Vardi A."/>
            <person name="von Dassow P."/>
            <person name="Vyverman W."/>
            <person name="Willis A."/>
            <person name="Wyrwicz L.S."/>
            <person name="Rokhsar D.S."/>
            <person name="Weissenbach J."/>
            <person name="Armbrust E.V."/>
            <person name="Green B.R."/>
            <person name="Van de Peer Y."/>
            <person name="Grigoriev I.V."/>
        </authorList>
    </citation>
    <scope>NUCLEOTIDE SEQUENCE [LARGE SCALE GENOMIC DNA]</scope>
    <source>
        <strain evidence="6 7">CCAP 1055/1</strain>
    </source>
</reference>
<evidence type="ECO:0000313" key="7">
    <source>
        <dbReference type="Proteomes" id="UP000000759"/>
    </source>
</evidence>
<dbReference type="Proteomes" id="UP000000759">
    <property type="component" value="Chromosome 13"/>
</dbReference>
<dbReference type="PaxDb" id="2850-Phatr47398"/>
<keyword evidence="1" id="KW-0479">Metal-binding</keyword>
<dbReference type="AlphaFoldDB" id="B7G390"/>
<dbReference type="PROSITE" id="PS50865">
    <property type="entry name" value="ZF_MYND_2"/>
    <property type="match status" value="1"/>
</dbReference>
<accession>B7G390</accession>
<keyword evidence="3" id="KW-0862">Zinc</keyword>
<dbReference type="RefSeq" id="XP_002181746.1">
    <property type="nucleotide sequence ID" value="XM_002181710.1"/>
</dbReference>
<sequence>MATTQSRGNCQGCRKSTGKLLRCQACKQAWYCSIECQKEDWKTNHRKQCRDVAASNKAQATWNELRTLMASASLDQAQEGFHKASDAVKQLRSDDAYGPTVKDTSSVQAGSDHELQALETLRGKTNTSATLYSRPETRENGLPVIVTKQCSKCFFHVEDMAHVSCYQVLIRPNETDGAIEAENLQVSFNALKESTIVKFWCTGCSLTLHLSGCLEDSPRVYAMDEGAVSVRLPYVPNTVAYDDEFSSPAMSLPSDFSLGCRFCNQTLVRRDTINRILPLPSGRWDEMADYLTCYPGQAAIDFSASTDGQTGLLLYDQTALVFHRSDLLDESVDVLAVPGYGEVDSSDDQGVEDQRWDQDASAVVRGDRPWRPLVGGASLTCSCCCSVVGVVPVEKPETVRLWKHRLQTTTIGEPVPSEIASCATFCVHEMIRYAETRAIFTFVIDQVGSNICLYCRLVSWDTRTATIDETTTVERPMKLYPTAKVLYEEGTIERHSKADFSKNPVWMWSTDWCCPSDANASAMSPTSVHTKAKSTAGSASLVHIQVEQLEWKSIEQSFRESSCVYSPIVVQTTILAKTGRHWDAEGNRVSLAAITL</sequence>
<dbReference type="GO" id="GO:0000151">
    <property type="term" value="C:ubiquitin ligase complex"/>
    <property type="evidence" value="ECO:0007669"/>
    <property type="project" value="TreeGrafter"/>
</dbReference>
<dbReference type="eggNOG" id="ENOG502SEI5">
    <property type="taxonomic scope" value="Eukaryota"/>
</dbReference>
<dbReference type="PANTHER" id="PTHR31531:SF2">
    <property type="entry name" value="E3 UBIQUITIN-PROTEIN LIGASE E3D"/>
    <property type="match status" value="1"/>
</dbReference>
<dbReference type="GO" id="GO:0000209">
    <property type="term" value="P:protein polyubiquitination"/>
    <property type="evidence" value="ECO:0007669"/>
    <property type="project" value="TreeGrafter"/>
</dbReference>
<dbReference type="GO" id="GO:0006513">
    <property type="term" value="P:protein monoubiquitination"/>
    <property type="evidence" value="ECO:0007669"/>
    <property type="project" value="TreeGrafter"/>
</dbReference>
<dbReference type="STRING" id="556484.B7G390"/>
<dbReference type="GO" id="GO:0008270">
    <property type="term" value="F:zinc ion binding"/>
    <property type="evidence" value="ECO:0007669"/>
    <property type="project" value="UniProtKB-KW"/>
</dbReference>
<keyword evidence="7" id="KW-1185">Reference proteome</keyword>
<dbReference type="OrthoDB" id="341421at2759"/>
<evidence type="ECO:0000256" key="1">
    <source>
        <dbReference type="ARBA" id="ARBA00022723"/>
    </source>
</evidence>
<evidence type="ECO:0000313" key="6">
    <source>
        <dbReference type="EMBL" id="EEC46960.1"/>
    </source>
</evidence>
<dbReference type="Pfam" id="PF01753">
    <property type="entry name" value="zf-MYND"/>
    <property type="match status" value="1"/>
</dbReference>
<dbReference type="InParanoid" id="B7G390"/>
<dbReference type="KEGG" id="pti:PHATRDRAFT_47398"/>
<dbReference type="PROSITE" id="PS01360">
    <property type="entry name" value="ZF_MYND_1"/>
    <property type="match status" value="1"/>
</dbReference>
<dbReference type="GO" id="GO:0030332">
    <property type="term" value="F:cyclin binding"/>
    <property type="evidence" value="ECO:0007669"/>
    <property type="project" value="TreeGrafter"/>
</dbReference>
<dbReference type="SUPFAM" id="SSF144232">
    <property type="entry name" value="HIT/MYND zinc finger-like"/>
    <property type="match status" value="1"/>
</dbReference>
<dbReference type="InterPro" id="IPR019193">
    <property type="entry name" value="UBQ-conj_enz_E2-bd_prot"/>
</dbReference>
<evidence type="ECO:0000259" key="5">
    <source>
        <dbReference type="PROSITE" id="PS50865"/>
    </source>
</evidence>